<keyword evidence="3" id="KW-1185">Reference proteome</keyword>
<dbReference type="RefSeq" id="WP_092123071.1">
    <property type="nucleotide sequence ID" value="NZ_FMXO01000017.1"/>
</dbReference>
<reference evidence="2 3" key="1">
    <citation type="submission" date="2016-10" db="EMBL/GenBank/DDBJ databases">
        <authorList>
            <person name="de Groot N.N."/>
        </authorList>
    </citation>
    <scope>NUCLEOTIDE SEQUENCE [LARGE SCALE GENOMIC DNA]</scope>
    <source>
        <strain evidence="2 3">ASO4-2</strain>
    </source>
</reference>
<accession>A0A1G6EEH1</accession>
<dbReference type="STRING" id="617002.SAMN05660653_02768"/>
<dbReference type="PROSITE" id="PS51257">
    <property type="entry name" value="PROKAR_LIPOPROTEIN"/>
    <property type="match status" value="1"/>
</dbReference>
<feature type="signal peptide" evidence="1">
    <location>
        <begin position="1"/>
        <end position="22"/>
    </location>
</feature>
<dbReference type="AlphaFoldDB" id="A0A1G6EEH1"/>
<evidence type="ECO:0000256" key="1">
    <source>
        <dbReference type="SAM" id="SignalP"/>
    </source>
</evidence>
<keyword evidence="1" id="KW-0732">Signal</keyword>
<evidence type="ECO:0000313" key="2">
    <source>
        <dbReference type="EMBL" id="SDB55355.1"/>
    </source>
</evidence>
<protein>
    <submittedName>
        <fullName evidence="2">Uncharacterized protein</fullName>
    </submittedName>
</protein>
<name>A0A1G6EEH1_9BACT</name>
<gene>
    <name evidence="2" type="ORF">SAMN05660653_02768</name>
</gene>
<sequence length="107" mass="11898">MRKFWLMFVALACVALFSGACADPSYLEGKYQSSSQAALFILLELKPSGQGTWETDMDMVAFRWQQRDGELWLHTQTGGVIVGEIVDRSTLRIVIPGVGPIAFERVS</sequence>
<feature type="chain" id="PRO_5011488981" evidence="1">
    <location>
        <begin position="23"/>
        <end position="107"/>
    </location>
</feature>
<dbReference type="Proteomes" id="UP000198771">
    <property type="component" value="Unassembled WGS sequence"/>
</dbReference>
<dbReference type="OrthoDB" id="5471962at2"/>
<evidence type="ECO:0000313" key="3">
    <source>
        <dbReference type="Proteomes" id="UP000198771"/>
    </source>
</evidence>
<proteinExistence type="predicted"/>
<organism evidence="2 3">
    <name type="scientific">Desulfonatronum thiosulfatophilum</name>
    <dbReference type="NCBI Taxonomy" id="617002"/>
    <lineage>
        <taxon>Bacteria</taxon>
        <taxon>Pseudomonadati</taxon>
        <taxon>Thermodesulfobacteriota</taxon>
        <taxon>Desulfovibrionia</taxon>
        <taxon>Desulfovibrionales</taxon>
        <taxon>Desulfonatronaceae</taxon>
        <taxon>Desulfonatronum</taxon>
    </lineage>
</organism>
<dbReference type="EMBL" id="FMXO01000017">
    <property type="protein sequence ID" value="SDB55355.1"/>
    <property type="molecule type" value="Genomic_DNA"/>
</dbReference>